<dbReference type="GeneTree" id="ENSGT00940000175613"/>
<dbReference type="InParanoid" id="A0A3P8W6U3"/>
<protein>
    <recommendedName>
        <fullName evidence="4">IQ motif containing K</fullName>
    </recommendedName>
</protein>
<dbReference type="PROSITE" id="PS50096">
    <property type="entry name" value="IQ"/>
    <property type="match status" value="1"/>
</dbReference>
<feature type="transmembrane region" description="Helical" evidence="1">
    <location>
        <begin position="7"/>
        <end position="29"/>
    </location>
</feature>
<dbReference type="OMA" id="PQNTAVH"/>
<reference evidence="2" key="3">
    <citation type="submission" date="2025-09" db="UniProtKB">
        <authorList>
            <consortium name="Ensembl"/>
        </authorList>
    </citation>
    <scope>IDENTIFICATION</scope>
</reference>
<accession>A0A3P8W6U3</accession>
<dbReference type="InterPro" id="IPR043408">
    <property type="entry name" value="IQCK"/>
</dbReference>
<organism evidence="2 3">
    <name type="scientific">Cynoglossus semilaevis</name>
    <name type="common">Tongue sole</name>
    <dbReference type="NCBI Taxonomy" id="244447"/>
    <lineage>
        <taxon>Eukaryota</taxon>
        <taxon>Metazoa</taxon>
        <taxon>Chordata</taxon>
        <taxon>Craniata</taxon>
        <taxon>Vertebrata</taxon>
        <taxon>Euteleostomi</taxon>
        <taxon>Actinopterygii</taxon>
        <taxon>Neopterygii</taxon>
        <taxon>Teleostei</taxon>
        <taxon>Neoteleostei</taxon>
        <taxon>Acanthomorphata</taxon>
        <taxon>Carangaria</taxon>
        <taxon>Pleuronectiformes</taxon>
        <taxon>Pleuronectoidei</taxon>
        <taxon>Cynoglossidae</taxon>
        <taxon>Cynoglossinae</taxon>
        <taxon>Cynoglossus</taxon>
    </lineage>
</organism>
<reference evidence="2" key="2">
    <citation type="submission" date="2025-08" db="UniProtKB">
        <authorList>
            <consortium name="Ensembl"/>
        </authorList>
    </citation>
    <scope>IDENTIFICATION</scope>
</reference>
<dbReference type="AlphaFoldDB" id="A0A3P8W6U3"/>
<dbReference type="Ensembl" id="ENSCSET00000022531.1">
    <property type="protein sequence ID" value="ENSCSEP00000022247.1"/>
    <property type="gene ID" value="ENSCSEG00000014179.1"/>
</dbReference>
<evidence type="ECO:0008006" key="4">
    <source>
        <dbReference type="Google" id="ProtNLM"/>
    </source>
</evidence>
<proteinExistence type="predicted"/>
<keyword evidence="3" id="KW-1185">Reference proteome</keyword>
<evidence type="ECO:0000313" key="3">
    <source>
        <dbReference type="Proteomes" id="UP000265120"/>
    </source>
</evidence>
<reference evidence="2 3" key="1">
    <citation type="journal article" date="2014" name="Nat. Genet.">
        <title>Whole-genome sequence of a flatfish provides insights into ZW sex chromosome evolution and adaptation to a benthic lifestyle.</title>
        <authorList>
            <person name="Chen S."/>
            <person name="Zhang G."/>
            <person name="Shao C."/>
            <person name="Huang Q."/>
            <person name="Liu G."/>
            <person name="Zhang P."/>
            <person name="Song W."/>
            <person name="An N."/>
            <person name="Chalopin D."/>
            <person name="Volff J.N."/>
            <person name="Hong Y."/>
            <person name="Li Q."/>
            <person name="Sha Z."/>
            <person name="Zhou H."/>
            <person name="Xie M."/>
            <person name="Yu Q."/>
            <person name="Liu Y."/>
            <person name="Xiang H."/>
            <person name="Wang N."/>
            <person name="Wu K."/>
            <person name="Yang C."/>
            <person name="Zhou Q."/>
            <person name="Liao X."/>
            <person name="Yang L."/>
            <person name="Hu Q."/>
            <person name="Zhang J."/>
            <person name="Meng L."/>
            <person name="Jin L."/>
            <person name="Tian Y."/>
            <person name="Lian J."/>
            <person name="Yang J."/>
            <person name="Miao G."/>
            <person name="Liu S."/>
            <person name="Liang Z."/>
            <person name="Yan F."/>
            <person name="Li Y."/>
            <person name="Sun B."/>
            <person name="Zhang H."/>
            <person name="Zhang J."/>
            <person name="Zhu Y."/>
            <person name="Du M."/>
            <person name="Zhao Y."/>
            <person name="Schartl M."/>
            <person name="Tang Q."/>
            <person name="Wang J."/>
        </authorList>
    </citation>
    <scope>NUCLEOTIDE SEQUENCE</scope>
</reference>
<evidence type="ECO:0000256" key="1">
    <source>
        <dbReference type="SAM" id="Phobius"/>
    </source>
</evidence>
<dbReference type="CDD" id="cd23767">
    <property type="entry name" value="IQCD"/>
    <property type="match status" value="1"/>
</dbReference>
<keyword evidence="1" id="KW-0472">Membrane</keyword>
<dbReference type="PANTHER" id="PTHR34927:SF1">
    <property type="entry name" value="IQ DOMAIN-CONTAINING PROTEIN K"/>
    <property type="match status" value="1"/>
</dbReference>
<dbReference type="PANTHER" id="PTHR34927">
    <property type="entry name" value="IQ DOMAIN-CONTAINING PROTEIN K"/>
    <property type="match status" value="1"/>
</dbReference>
<name>A0A3P8W6U3_CYNSE</name>
<dbReference type="Proteomes" id="UP000265120">
    <property type="component" value="Chromosome 17"/>
</dbReference>
<evidence type="ECO:0000313" key="2">
    <source>
        <dbReference type="Ensembl" id="ENSCSEP00000022247.1"/>
    </source>
</evidence>
<keyword evidence="1" id="KW-0812">Transmembrane</keyword>
<keyword evidence="1" id="KW-1133">Transmembrane helix</keyword>
<sequence length="185" mass="20817">TIFNCTFCYVALLLSGLSVILSPFSLSVLSPRRPIPLFLRLTEDQAVLLIQAFWRGYKIRARPDVQELRQWQKHLREKQDIARTVRHFWAQQESRVASAMNDLPESPQSRDVSIQVLSPTPQNTAVHTPTTQMTPEPGEWLTPSMYIAEKLPPIAPQNKLPTAAEPSLASLTVVSPSLLGPHHLH</sequence>